<evidence type="ECO:0000313" key="6">
    <source>
        <dbReference type="EMBL" id="AIQ62735.1"/>
    </source>
</evidence>
<dbReference type="PANTHER" id="PTHR23407">
    <property type="entry name" value="ATPASE INHIBITOR/5-FORMYLTETRAHYDROFOLATE CYCLO-LIGASE"/>
    <property type="match status" value="1"/>
</dbReference>
<dbReference type="EC" id="6.3.3.2" evidence="5"/>
<dbReference type="Proteomes" id="UP000029507">
    <property type="component" value="Chromosome"/>
</dbReference>
<accession>A0A089LRL2</accession>
<dbReference type="InterPro" id="IPR037171">
    <property type="entry name" value="NagB/RpiA_transferase-like"/>
</dbReference>
<dbReference type="PIRSF" id="PIRSF006806">
    <property type="entry name" value="FTHF_cligase"/>
    <property type="match status" value="1"/>
</dbReference>
<evidence type="ECO:0000313" key="7">
    <source>
        <dbReference type="Proteomes" id="UP000029507"/>
    </source>
</evidence>
<dbReference type="STRING" id="169760.PSTEL_06085"/>
<comment type="catalytic activity">
    <reaction evidence="5">
        <text>(6S)-5-formyl-5,6,7,8-tetrahydrofolate + ATP = (6R)-5,10-methenyltetrahydrofolate + ADP + phosphate</text>
        <dbReference type="Rhea" id="RHEA:10488"/>
        <dbReference type="ChEBI" id="CHEBI:30616"/>
        <dbReference type="ChEBI" id="CHEBI:43474"/>
        <dbReference type="ChEBI" id="CHEBI:57455"/>
        <dbReference type="ChEBI" id="CHEBI:57457"/>
        <dbReference type="ChEBI" id="CHEBI:456216"/>
        <dbReference type="EC" id="6.3.3.2"/>
    </reaction>
</comment>
<dbReference type="GO" id="GO:0030272">
    <property type="term" value="F:5-formyltetrahydrofolate cyclo-ligase activity"/>
    <property type="evidence" value="ECO:0007669"/>
    <property type="project" value="UniProtKB-EC"/>
</dbReference>
<gene>
    <name evidence="6" type="ORF">PSTEL_06085</name>
</gene>
<evidence type="ECO:0000256" key="1">
    <source>
        <dbReference type="ARBA" id="ARBA00010638"/>
    </source>
</evidence>
<comment type="cofactor">
    <cofactor evidence="5">
        <name>Mg(2+)</name>
        <dbReference type="ChEBI" id="CHEBI:18420"/>
    </cofactor>
</comment>
<dbReference type="GO" id="GO:0046872">
    <property type="term" value="F:metal ion binding"/>
    <property type="evidence" value="ECO:0007669"/>
    <property type="project" value="UniProtKB-KW"/>
</dbReference>
<proteinExistence type="inferred from homology"/>
<reference evidence="6 7" key="1">
    <citation type="submission" date="2014-08" db="EMBL/GenBank/DDBJ databases">
        <title>Comparative genomics of the Paenibacillus odorifer group.</title>
        <authorList>
            <person name="den Bakker H.C."/>
            <person name="Tsai Y.-C."/>
            <person name="Martin N."/>
            <person name="Korlach J."/>
            <person name="Wiedmann M."/>
        </authorList>
    </citation>
    <scope>NUCLEOTIDE SEQUENCE [LARGE SCALE GENOMIC DNA]</scope>
    <source>
        <strain evidence="6 7">DSM 14472</strain>
    </source>
</reference>
<dbReference type="SUPFAM" id="SSF100950">
    <property type="entry name" value="NagB/RpiA/CoA transferase-like"/>
    <property type="match status" value="1"/>
</dbReference>
<dbReference type="NCBIfam" id="TIGR02727">
    <property type="entry name" value="MTHFS_bact"/>
    <property type="match status" value="1"/>
</dbReference>
<evidence type="ECO:0000256" key="3">
    <source>
        <dbReference type="ARBA" id="ARBA00022840"/>
    </source>
</evidence>
<dbReference type="HOGENOM" id="CLU_066245_1_1_9"/>
<keyword evidence="2 4" id="KW-0547">Nucleotide-binding</keyword>
<keyword evidence="5" id="KW-0479">Metal-binding</keyword>
<feature type="binding site" evidence="4">
    <location>
        <begin position="137"/>
        <end position="145"/>
    </location>
    <ligand>
        <name>ATP</name>
        <dbReference type="ChEBI" id="CHEBI:30616"/>
    </ligand>
</feature>
<keyword evidence="3 4" id="KW-0067">ATP-binding</keyword>
<sequence>MRLAASKRELRAAMGAVRGSLSNLDRQERSALACRHAWSFVEAAGAETVMAYAPIRSELDVRPLIENCWQSGRSVILPRVHSDTGMLSLHVVSSWHELIQGTYGISEPAADSPELDEDVRPAVIFVPGLAFDLRGGRLGYGRGYYDRLLAHRMAGNGGGTGEASTVWIGLAYAAQLIPEVPMEAHDAFMDFLITEDGIVDCRLRERDSG</sequence>
<organism evidence="6 7">
    <name type="scientific">Paenibacillus stellifer</name>
    <dbReference type="NCBI Taxonomy" id="169760"/>
    <lineage>
        <taxon>Bacteria</taxon>
        <taxon>Bacillati</taxon>
        <taxon>Bacillota</taxon>
        <taxon>Bacilli</taxon>
        <taxon>Bacillales</taxon>
        <taxon>Paenibacillaceae</taxon>
        <taxon>Paenibacillus</taxon>
    </lineage>
</organism>
<dbReference type="EMBL" id="CP009286">
    <property type="protein sequence ID" value="AIQ62735.1"/>
    <property type="molecule type" value="Genomic_DNA"/>
</dbReference>
<keyword evidence="7" id="KW-1185">Reference proteome</keyword>
<evidence type="ECO:0000256" key="5">
    <source>
        <dbReference type="RuleBase" id="RU361279"/>
    </source>
</evidence>
<dbReference type="AlphaFoldDB" id="A0A089LRL2"/>
<name>A0A089LRL2_9BACL</name>
<dbReference type="Gene3D" id="3.40.50.10420">
    <property type="entry name" value="NagB/RpiA/CoA transferase-like"/>
    <property type="match status" value="1"/>
</dbReference>
<dbReference type="KEGG" id="pste:PSTEL_06085"/>
<dbReference type="InterPro" id="IPR024185">
    <property type="entry name" value="FTHF_cligase-like_sf"/>
</dbReference>
<dbReference type="GO" id="GO:0035999">
    <property type="term" value="P:tetrahydrofolate interconversion"/>
    <property type="evidence" value="ECO:0007669"/>
    <property type="project" value="TreeGrafter"/>
</dbReference>
<comment type="similarity">
    <text evidence="1 5">Belongs to the 5-formyltetrahydrofolate cyclo-ligase family.</text>
</comment>
<dbReference type="PANTHER" id="PTHR23407:SF1">
    <property type="entry name" value="5-FORMYLTETRAHYDROFOLATE CYCLO-LIGASE"/>
    <property type="match status" value="1"/>
</dbReference>
<feature type="binding site" evidence="4">
    <location>
        <begin position="7"/>
        <end position="11"/>
    </location>
    <ligand>
        <name>ATP</name>
        <dbReference type="ChEBI" id="CHEBI:30616"/>
    </ligand>
</feature>
<dbReference type="GO" id="GO:0009396">
    <property type="term" value="P:folic acid-containing compound biosynthetic process"/>
    <property type="evidence" value="ECO:0007669"/>
    <property type="project" value="TreeGrafter"/>
</dbReference>
<evidence type="ECO:0000256" key="4">
    <source>
        <dbReference type="PIRSR" id="PIRSR006806-1"/>
    </source>
</evidence>
<feature type="binding site" evidence="4">
    <location>
        <position position="58"/>
    </location>
    <ligand>
        <name>substrate</name>
    </ligand>
</feature>
<evidence type="ECO:0000256" key="2">
    <source>
        <dbReference type="ARBA" id="ARBA00022741"/>
    </source>
</evidence>
<protein>
    <recommendedName>
        <fullName evidence="5">5-formyltetrahydrofolate cyclo-ligase</fullName>
        <ecNumber evidence="5">6.3.3.2</ecNumber>
    </recommendedName>
</protein>
<dbReference type="InterPro" id="IPR002698">
    <property type="entry name" value="FTHF_cligase"/>
</dbReference>
<keyword evidence="5" id="KW-0460">Magnesium</keyword>
<dbReference type="Pfam" id="PF01812">
    <property type="entry name" value="5-FTHF_cyc-lig"/>
    <property type="match status" value="1"/>
</dbReference>
<dbReference type="GO" id="GO:0005524">
    <property type="term" value="F:ATP binding"/>
    <property type="evidence" value="ECO:0007669"/>
    <property type="project" value="UniProtKB-KW"/>
</dbReference>